<organism evidence="2 3">
    <name type="scientific">Hymenobacter nitidus</name>
    <dbReference type="NCBI Taxonomy" id="2880929"/>
    <lineage>
        <taxon>Bacteria</taxon>
        <taxon>Pseudomonadati</taxon>
        <taxon>Bacteroidota</taxon>
        <taxon>Cytophagia</taxon>
        <taxon>Cytophagales</taxon>
        <taxon>Hymenobacteraceae</taxon>
        <taxon>Hymenobacter</taxon>
    </lineage>
</organism>
<feature type="chain" id="PRO_5045207174" evidence="1">
    <location>
        <begin position="21"/>
        <end position="172"/>
    </location>
</feature>
<proteinExistence type="predicted"/>
<dbReference type="RefSeq" id="WP_226190874.1">
    <property type="nucleotide sequence ID" value="NZ_JAJADQ010000021.1"/>
</dbReference>
<evidence type="ECO:0000313" key="2">
    <source>
        <dbReference type="EMBL" id="MCB2380545.1"/>
    </source>
</evidence>
<evidence type="ECO:0000313" key="3">
    <source>
        <dbReference type="Proteomes" id="UP001165297"/>
    </source>
</evidence>
<dbReference type="PROSITE" id="PS51257">
    <property type="entry name" value="PROKAR_LIPOPROTEIN"/>
    <property type="match status" value="1"/>
</dbReference>
<dbReference type="EMBL" id="JAJADQ010000021">
    <property type="protein sequence ID" value="MCB2380545.1"/>
    <property type="molecule type" value="Genomic_DNA"/>
</dbReference>
<evidence type="ECO:0000256" key="1">
    <source>
        <dbReference type="SAM" id="SignalP"/>
    </source>
</evidence>
<reference evidence="2" key="1">
    <citation type="submission" date="2021-10" db="EMBL/GenBank/DDBJ databases">
        <authorList>
            <person name="Dean J.D."/>
            <person name="Kim M.K."/>
            <person name="Newey C.N."/>
            <person name="Stoker T.S."/>
            <person name="Thompson D.W."/>
            <person name="Grose J.H."/>
        </authorList>
    </citation>
    <scope>NUCLEOTIDE SEQUENCE</scope>
    <source>
        <strain evidence="2">BT635</strain>
    </source>
</reference>
<name>A0ABS8AJR9_9BACT</name>
<feature type="signal peptide" evidence="1">
    <location>
        <begin position="1"/>
        <end position="20"/>
    </location>
</feature>
<dbReference type="Proteomes" id="UP001165297">
    <property type="component" value="Unassembled WGS sequence"/>
</dbReference>
<accession>A0ABS8AJR9</accession>
<protein>
    <submittedName>
        <fullName evidence="2">Uncharacterized protein</fullName>
    </submittedName>
</protein>
<comment type="caution">
    <text evidence="2">The sequence shown here is derived from an EMBL/GenBank/DDBJ whole genome shotgun (WGS) entry which is preliminary data.</text>
</comment>
<sequence>MRLSTVLFCVLFFCSCTDQAKQTTVTHCTGTLYEIALDSTIHTYIEQYITKVAQAEVEAKEAVVAVTWMGIFGGQRVYISQSGIHPKTQQHYPQFWARHRGYLVFVYDSKHSDQLVNPQALQQEIDQVLQQEHIKLETDPGLIYEPLPWRITEREGKVQIDTSQMLPKVPFS</sequence>
<gene>
    <name evidence="2" type="ORF">LGH70_23325</name>
</gene>
<keyword evidence="3" id="KW-1185">Reference proteome</keyword>
<keyword evidence="1" id="KW-0732">Signal</keyword>